<evidence type="ECO:0000313" key="3">
    <source>
        <dbReference type="Proteomes" id="UP000177309"/>
    </source>
</evidence>
<evidence type="ECO:0008006" key="4">
    <source>
        <dbReference type="Google" id="ProtNLM"/>
    </source>
</evidence>
<dbReference type="Gene3D" id="2.60.40.10">
    <property type="entry name" value="Immunoglobulins"/>
    <property type="match status" value="5"/>
</dbReference>
<proteinExistence type="predicted"/>
<dbReference type="InterPro" id="IPR013783">
    <property type="entry name" value="Ig-like_fold"/>
</dbReference>
<name>A0A1F4TIN1_UNCSA</name>
<dbReference type="EMBL" id="MEUI01000050">
    <property type="protein sequence ID" value="OGC32477.1"/>
    <property type="molecule type" value="Genomic_DNA"/>
</dbReference>
<gene>
    <name evidence="2" type="ORF">A2462_00225</name>
</gene>
<evidence type="ECO:0000313" key="2">
    <source>
        <dbReference type="EMBL" id="OGC32477.1"/>
    </source>
</evidence>
<feature type="region of interest" description="Disordered" evidence="1">
    <location>
        <begin position="1189"/>
        <end position="1212"/>
    </location>
</feature>
<organism evidence="2 3">
    <name type="scientific">candidate division WOR-1 bacterium RIFOXYC2_FULL_41_25</name>
    <dbReference type="NCBI Taxonomy" id="1802586"/>
    <lineage>
        <taxon>Bacteria</taxon>
        <taxon>Bacillati</taxon>
        <taxon>Saganbacteria</taxon>
    </lineage>
</organism>
<dbReference type="InterPro" id="IPR015919">
    <property type="entry name" value="Cadherin-like_sf"/>
</dbReference>
<reference evidence="2 3" key="1">
    <citation type="journal article" date="2016" name="Nat. Commun.">
        <title>Thousands of microbial genomes shed light on interconnected biogeochemical processes in an aquifer system.</title>
        <authorList>
            <person name="Anantharaman K."/>
            <person name="Brown C.T."/>
            <person name="Hug L.A."/>
            <person name="Sharon I."/>
            <person name="Castelle C.J."/>
            <person name="Probst A.J."/>
            <person name="Thomas B.C."/>
            <person name="Singh A."/>
            <person name="Wilkins M.J."/>
            <person name="Karaoz U."/>
            <person name="Brodie E.L."/>
            <person name="Williams K.H."/>
            <person name="Hubbard S.S."/>
            <person name="Banfield J.F."/>
        </authorList>
    </citation>
    <scope>NUCLEOTIDE SEQUENCE [LARGE SCALE GENOMIC DNA]</scope>
</reference>
<accession>A0A1F4TIN1</accession>
<protein>
    <recommendedName>
        <fullName evidence="4">Ig-like domain-containing protein</fullName>
    </recommendedName>
</protein>
<dbReference type="Pfam" id="PF05345">
    <property type="entry name" value="He_PIG"/>
    <property type="match status" value="3"/>
</dbReference>
<comment type="caution">
    <text evidence="2">The sequence shown here is derived from an EMBL/GenBank/DDBJ whole genome shotgun (WGS) entry which is preliminary data.</text>
</comment>
<evidence type="ECO:0000256" key="1">
    <source>
        <dbReference type="SAM" id="MobiDB-lite"/>
    </source>
</evidence>
<dbReference type="GO" id="GO:0016020">
    <property type="term" value="C:membrane"/>
    <property type="evidence" value="ECO:0007669"/>
    <property type="project" value="InterPro"/>
</dbReference>
<sequence length="2677" mass="291653">MFKIKKNQLGLMVLLLAFIFSLSFSSVNSQTRSVNSLEQARTELTSIEARIKAVEAKTQDPEILTGLRSVKEDLSSAKTFADTLRTPTDDDLTYLQGSFDYITENLLAYESMVGISRTDSPISDLSDQLVILTDNNLPAAQVGRYFAQNFQASGGEQPYTWSFVPLPKGLAKQHDNILSGTPNVAGTYTINVTVTDRSGNQVTKNMLLIVNPDGGDNPSPEKVGEFKILTYRISNWGAVGRRFKTELQAIGASTPYRWQVVEGSFPAGLKITNREDSFVLEGVPTRSGKYIFTVNVTDSNDQIVTKQVQIVIEPTEVKELKRVLWFLSQVNDETFNKIAAKFVEHLKTPEEQMAMQKKLAALKVRIEKLLVAVAERGGIDNLTKETLLALKEQIFAVKYDYKNTLIYLQEASGDYKFERADTHLVSRPLEIVGLGNFNYCVIGQEYQAALLANGGNPLFSWSLVGDRRLPSGLTLTPDGKISGVVENIEPKIYWVEVKVVDTYGEVAKKQISFIVNEPLQIVADDVVSITAGQPFSLQLKDKGGLPPHTWSVAGGLPEGATFFKEAGIISGFIPADRGAGSYVINVRAESGANPEIVASQSIILKVDPAPVYHSQADSDIPKVSYNLQEDVQRLISLLSALKESSVLQVINRENPEVGLPMRVTQQLRDLQQAINDLPKEGTAFGDQLHSQVRKEIGLIEEILGDVSQYFPNINEGFLTAGPKIIFPKPGLADLLQIMTKIKLTLEKYTPKKPGNYQDPALTGTIVGSAATNIGFHLDKSIAKTKWEEEILAEEILSAVTDEKDKNLVIKKGETLELSGVYWFDSVLIEDGGELAVRPWIAQYKDETEGRFEGRGNLEIHARRFINKGIINAVGRGYMPITVVASGGAAGDEGAAGEYSCTISTGGTGGYGQEGFFNIAVPQQSGYWGKRALKQNKVDPKKLLAGFKPEGTVKDQAEKDVYSALQSQLVIDSSGNINTNLFDGTWDSFDSLMKTKLESMKGPSGQSMYAYAHDIYDGLILWAFYHPAPGGFVGKGGYNCGGHTQYKATGGLAGSWFYGSSQPFQYGDALPSGAGGYGPDLNYIYDSTAKKKFLNTHVYRYDPPLMNDPTAVYMGSAGGASSTSGGGGGGGGGAGSCWDSSADGGAGGKGGQGMVGLPGGAGGGKVIIVATDVLKLDGIIISHGSKGATAISNNSNNGNNGEDGYDNTGQGGQGGFRGVVHPDTQRGFYGEGEQGGIGDDFDGNGGGGGGSSGYQISNLAAGGGGGGISLKVYRDYELNTDTSAGYDYGATLRSDYTKTSSLTIKDNPMSVPESYPVTSWGYPHYDKTGGALRFVYAGDVVRGLSELKTLKKQPGGTLEEYVLPSITIKQPIGGEITSLNQGMDILFEVAGGTAWKQKGEGQLVKIYCWDPGEDKTRDLPHSYKTGGTWRELKTITIKQLSEGFVGSKYTRQFVAQAWDTTYEPKTTSASQEMVKDTQQAQIRIIAFDNNQQYGLRISNLFTIDNTAPGQPYEVALTLDSKKKILDSDGKETWTSDLNPTLTWRAKDNLTEINKVEIAVKKYDGTSYQWKIASFEVDGTIIVGTTVASKDAWLNAFAFSNTYIKKDTVMDNGKLVTSYTGVINPKFRNLEHGRYQVLVRVWDQADNISEPSEGQLYNVDKQGPYIEFLDESGKPTTSTGWYRTLSALVTDESGVADFVVTLDKNQVYQKTLSSPQYTLTVPLGTFDKYLTNGSHTFVGTANDLFVNPNSKTSLVNVDVSSPEVTINFPVNQQKYIDSIKVISIEAIDLPKPPKDKTLSGMNTSKVELQLWRVVSEYMKPDYNEYYDPTATTKWTKVISGSSTVWLTTSSLGSKKYQYALPKADYLTKEAVYWVTVRGYDNAGNFGTATISFEVDLTPPVVNLEVDEVAVSAAKKKQWYTGLIEKAKTSGITLTAPLQAKVSEDVTMECEIIDTVLSSKSPGKFKTTLKAGAMTKDRELWPLHNSEFKFSYTAWDGAGNSTKEADLNISIDTLDPTIEVTSPGSGTEVSLQTIEVVATDPPANDTKTFSGVDSVKISMTEKVSGNWLDVNFTKGIAGSKVAAADKYIYATTTVKNKGDANGKKKFTATLPKILKPTTATDYRIYITASDEAENEGSYGTNLSPYYELTLDPSAGTKPKIDLKDGSGAIYDSVTDWYRTSSKWNQYVSFYLEAEEQGTGQGIGQIVLTTKEAAAKAVVTSYPYTSNNPKRTESFNLYDGKYSVSYYATSYKNTKVQSDIGTKSINVDTGKPTIKVSYPPSDDKNPEFLIDKITFEATDALSGVRSVEVKVYQYKHPSQELYYDGKGNWVADDGKNTLPVLKAKLVSGNAWELSLVKPIEETKDFDIYATAIDYAGNQETAKEYTISVDSSQKPVTPEVTIALDSGAVKLSWPKIKGAAKYNISRATNIPNEASYYKFLSPVTDDGSASYSYSDSAVVGTTDNYFYIVKAESKNTVSSDASNKVGIINYKLIRGENWIAIPLKNASLTTTNKQLTAKQLGDLMVFDITSPTVMDFIKKGKTPLTHYYKGSADYNLDYGNCYQVGLFTKVPGYTKYFSLVGDLPEVEKALFTLLPSPVKNYIYLPLSKIKDVKVVSDLYGKSNLSLLSLDTISLIKAGDPTADTSTCKYIVDGLPGQTDFIIPRYPDCYKIETTKTGSPTWP</sequence>
<dbReference type="SUPFAM" id="SSF49313">
    <property type="entry name" value="Cadherin-like"/>
    <property type="match status" value="1"/>
</dbReference>
<dbReference type="Proteomes" id="UP000177309">
    <property type="component" value="Unassembled WGS sequence"/>
</dbReference>
<dbReference type="GO" id="GO:0005509">
    <property type="term" value="F:calcium ion binding"/>
    <property type="evidence" value="ECO:0007669"/>
    <property type="project" value="InterPro"/>
</dbReference>
<feature type="region of interest" description="Disordered" evidence="1">
    <location>
        <begin position="1229"/>
        <end position="1248"/>
    </location>
</feature>